<dbReference type="RefSeq" id="WP_378476527.1">
    <property type="nucleotide sequence ID" value="NZ_JBHUIW010000003.1"/>
</dbReference>
<dbReference type="EMBL" id="JBHUIW010000003">
    <property type="protein sequence ID" value="MFD2181341.1"/>
    <property type="molecule type" value="Genomic_DNA"/>
</dbReference>
<proteinExistence type="predicted"/>
<accession>A0ABW5AGS3</accession>
<feature type="region of interest" description="Disordered" evidence="1">
    <location>
        <begin position="181"/>
        <end position="204"/>
    </location>
</feature>
<evidence type="ECO:0000313" key="2">
    <source>
        <dbReference type="EMBL" id="MFD2181341.1"/>
    </source>
</evidence>
<comment type="caution">
    <text evidence="2">The sequence shown here is derived from an EMBL/GenBank/DDBJ whole genome shotgun (WGS) entry which is preliminary data.</text>
</comment>
<reference evidence="3" key="1">
    <citation type="journal article" date="2019" name="Int. J. Syst. Evol. Microbiol.">
        <title>The Global Catalogue of Microorganisms (GCM) 10K type strain sequencing project: providing services to taxonomists for standard genome sequencing and annotation.</title>
        <authorList>
            <consortium name="The Broad Institute Genomics Platform"/>
            <consortium name="The Broad Institute Genome Sequencing Center for Infectious Disease"/>
            <person name="Wu L."/>
            <person name="Ma J."/>
        </authorList>
    </citation>
    <scope>NUCLEOTIDE SEQUENCE [LARGE SCALE GENOMIC DNA]</scope>
    <source>
        <strain evidence="3">CGMCC 1.6774</strain>
    </source>
</reference>
<evidence type="ECO:0000313" key="3">
    <source>
        <dbReference type="Proteomes" id="UP001597314"/>
    </source>
</evidence>
<feature type="compositionally biased region" description="Basic and acidic residues" evidence="1">
    <location>
        <begin position="189"/>
        <end position="204"/>
    </location>
</feature>
<evidence type="ECO:0000256" key="1">
    <source>
        <dbReference type="SAM" id="MobiDB-lite"/>
    </source>
</evidence>
<sequence length="204" mass="21990">MGSRLTPWLTAVLAGTAAGCIVQDRSYVQDRPSESVGSWRIEHRIDRITGKPAPSATVVTTSTNNKTADIRDALLQVTCFEARPVVRFSFDLRVGADRNSTFAYRVDDRPGDEVEATFLQDHRTVVIDDPTTVAKFIEDVSRGSLLIVRTASLFAGRTVAEFRVVGASAAIAPVLAACPLAEPGTQPEPARRKAAPNDRRPGSG</sequence>
<dbReference type="PROSITE" id="PS51257">
    <property type="entry name" value="PROKAR_LIPOPROTEIN"/>
    <property type="match status" value="1"/>
</dbReference>
<gene>
    <name evidence="2" type="ORF">ACFSOX_04190</name>
</gene>
<protein>
    <recommendedName>
        <fullName evidence="4">Lipoprotein</fullName>
    </recommendedName>
</protein>
<dbReference type="Proteomes" id="UP001597314">
    <property type="component" value="Unassembled WGS sequence"/>
</dbReference>
<organism evidence="2 3">
    <name type="scientific">Rhodoplanes azumiensis</name>
    <dbReference type="NCBI Taxonomy" id="1897628"/>
    <lineage>
        <taxon>Bacteria</taxon>
        <taxon>Pseudomonadati</taxon>
        <taxon>Pseudomonadota</taxon>
        <taxon>Alphaproteobacteria</taxon>
        <taxon>Hyphomicrobiales</taxon>
        <taxon>Nitrobacteraceae</taxon>
        <taxon>Rhodoplanes</taxon>
    </lineage>
</organism>
<name>A0ABW5AGS3_9BRAD</name>
<evidence type="ECO:0008006" key="4">
    <source>
        <dbReference type="Google" id="ProtNLM"/>
    </source>
</evidence>
<keyword evidence="3" id="KW-1185">Reference proteome</keyword>